<dbReference type="GO" id="GO:0003824">
    <property type="term" value="F:catalytic activity"/>
    <property type="evidence" value="ECO:0007669"/>
    <property type="project" value="InterPro"/>
</dbReference>
<dbReference type="RefSeq" id="WP_185671616.1">
    <property type="nucleotide sequence ID" value="NZ_JACJVP010000041.1"/>
</dbReference>
<sequence length="125" mass="12725">MSWTQATVEEAVRKVGARAATDLAFRELCVSDIHAAIQQESGLEVPASFKIGVLDQSANQLSIILPPVVKAEGELLESELESVAGGSKSGATDFFNGVGSGLGINGGSAESVAGQVVGRVVTLGL</sequence>
<reference evidence="1 2" key="1">
    <citation type="submission" date="2020-08" db="EMBL/GenBank/DDBJ databases">
        <title>Cohnella phylogeny.</title>
        <authorList>
            <person name="Dunlap C."/>
        </authorList>
    </citation>
    <scope>NUCLEOTIDE SEQUENCE [LARGE SCALE GENOMIC DNA]</scope>
    <source>
        <strain evidence="1 2">DSM 28246</strain>
    </source>
</reference>
<dbReference type="SUPFAM" id="SSF56209">
    <property type="entry name" value="Nitrile hydratase alpha chain"/>
    <property type="match status" value="1"/>
</dbReference>
<evidence type="ECO:0000313" key="1">
    <source>
        <dbReference type="EMBL" id="MBB6673763.1"/>
    </source>
</evidence>
<dbReference type="EMBL" id="JACJVP010000041">
    <property type="protein sequence ID" value="MBB6673763.1"/>
    <property type="molecule type" value="Genomic_DNA"/>
</dbReference>
<evidence type="ECO:0008006" key="3">
    <source>
        <dbReference type="Google" id="ProtNLM"/>
    </source>
</evidence>
<evidence type="ECO:0000313" key="2">
    <source>
        <dbReference type="Proteomes" id="UP000547209"/>
    </source>
</evidence>
<dbReference type="Proteomes" id="UP000547209">
    <property type="component" value="Unassembled WGS sequence"/>
</dbReference>
<organism evidence="1 2">
    <name type="scientific">Cohnella nanjingensis</name>
    <dbReference type="NCBI Taxonomy" id="1387779"/>
    <lineage>
        <taxon>Bacteria</taxon>
        <taxon>Bacillati</taxon>
        <taxon>Bacillota</taxon>
        <taxon>Bacilli</taxon>
        <taxon>Bacillales</taxon>
        <taxon>Paenibacillaceae</taxon>
        <taxon>Cohnella</taxon>
    </lineage>
</organism>
<name>A0A7X0VHR8_9BACL</name>
<protein>
    <recommendedName>
        <fullName evidence="3">NHLP leader peptide family natural product</fullName>
    </recommendedName>
</protein>
<proteinExistence type="predicted"/>
<dbReference type="InterPro" id="IPR036648">
    <property type="entry name" value="CN_Hdrase_a/SCN_Hdrase_g_sf"/>
</dbReference>
<keyword evidence="2" id="KW-1185">Reference proteome</keyword>
<accession>A0A7X0VHR8</accession>
<dbReference type="GO" id="GO:0046914">
    <property type="term" value="F:transition metal ion binding"/>
    <property type="evidence" value="ECO:0007669"/>
    <property type="project" value="InterPro"/>
</dbReference>
<gene>
    <name evidence="1" type="ORF">H7C19_24075</name>
</gene>
<dbReference type="Gene3D" id="3.90.330.10">
    <property type="entry name" value="Nitrile hydratase alpha /Thiocyanate hydrolase gamma"/>
    <property type="match status" value="1"/>
</dbReference>
<dbReference type="AlphaFoldDB" id="A0A7X0VHR8"/>
<comment type="caution">
    <text evidence="1">The sequence shown here is derived from an EMBL/GenBank/DDBJ whole genome shotgun (WGS) entry which is preliminary data.</text>
</comment>